<feature type="compositionally biased region" description="Basic residues" evidence="1">
    <location>
        <begin position="1"/>
        <end position="23"/>
    </location>
</feature>
<evidence type="ECO:0000256" key="1">
    <source>
        <dbReference type="SAM" id="MobiDB-lite"/>
    </source>
</evidence>
<evidence type="ECO:0000313" key="3">
    <source>
        <dbReference type="Proteomes" id="UP000284416"/>
    </source>
</evidence>
<evidence type="ECO:0000313" key="2">
    <source>
        <dbReference type="EMBL" id="RHW37378.1"/>
    </source>
</evidence>
<protein>
    <submittedName>
        <fullName evidence="2">Uncharacterized protein</fullName>
    </submittedName>
</protein>
<keyword evidence="3" id="KW-1185">Reference proteome</keyword>
<sequence>MFMKQKRKRLRDRQKPPRDRHRSPVSAMQIPGSFPLCPCDDYSEELSLVVIAVQTGSASTEIKESRRAKLLPAVLHELASVKSFLGFATS</sequence>
<dbReference type="EMBL" id="QWEG01000010">
    <property type="protein sequence ID" value="RHW37378.1"/>
    <property type="molecule type" value="Genomic_DNA"/>
</dbReference>
<accession>A0A417YRR8</accession>
<dbReference type="Proteomes" id="UP000284416">
    <property type="component" value="Unassembled WGS sequence"/>
</dbReference>
<organism evidence="2 3">
    <name type="scientific">Neobacillus notoginsengisoli</name>
    <dbReference type="NCBI Taxonomy" id="1578198"/>
    <lineage>
        <taxon>Bacteria</taxon>
        <taxon>Bacillati</taxon>
        <taxon>Bacillota</taxon>
        <taxon>Bacilli</taxon>
        <taxon>Bacillales</taxon>
        <taxon>Bacillaceae</taxon>
        <taxon>Neobacillus</taxon>
    </lineage>
</organism>
<proteinExistence type="predicted"/>
<dbReference type="AlphaFoldDB" id="A0A417YRR8"/>
<gene>
    <name evidence="2" type="ORF">D1B31_16595</name>
</gene>
<name>A0A417YRR8_9BACI</name>
<comment type="caution">
    <text evidence="2">The sequence shown here is derived from an EMBL/GenBank/DDBJ whole genome shotgun (WGS) entry which is preliminary data.</text>
</comment>
<reference evidence="2 3" key="1">
    <citation type="journal article" date="2017" name="Int. J. Syst. Evol. Microbiol.">
        <title>Bacillus notoginsengisoli sp. nov., a novel bacterium isolated from the rhizosphere of Panax notoginseng.</title>
        <authorList>
            <person name="Zhang M.Y."/>
            <person name="Cheng J."/>
            <person name="Cai Y."/>
            <person name="Zhang T.Y."/>
            <person name="Wu Y.Y."/>
            <person name="Manikprabhu D."/>
            <person name="Li W.J."/>
            <person name="Zhang Y.X."/>
        </authorList>
    </citation>
    <scope>NUCLEOTIDE SEQUENCE [LARGE SCALE GENOMIC DNA]</scope>
    <source>
        <strain evidence="2 3">JCM 30743</strain>
    </source>
</reference>
<feature type="region of interest" description="Disordered" evidence="1">
    <location>
        <begin position="1"/>
        <end position="29"/>
    </location>
</feature>